<gene>
    <name evidence="1" type="ORF">NZH93_14520</name>
</gene>
<keyword evidence="2" id="KW-1185">Reference proteome</keyword>
<protein>
    <submittedName>
        <fullName evidence="1">MmcQ/YjbR family DNA-binding protein</fullName>
    </submittedName>
</protein>
<dbReference type="GO" id="GO:0003677">
    <property type="term" value="F:DNA binding"/>
    <property type="evidence" value="ECO:0007669"/>
    <property type="project" value="UniProtKB-KW"/>
</dbReference>
<reference evidence="1" key="1">
    <citation type="submission" date="2022-08" db="EMBL/GenBank/DDBJ databases">
        <authorList>
            <person name="Tistechok S."/>
            <person name="Samborskyy M."/>
            <person name="Roman I."/>
        </authorList>
    </citation>
    <scope>NUCLEOTIDE SEQUENCE</scope>
    <source>
        <strain evidence="1">DSM 103496</strain>
    </source>
</reference>
<dbReference type="InterPro" id="IPR058532">
    <property type="entry name" value="YjbR/MT2646/Rv2570-like"/>
</dbReference>
<dbReference type="Pfam" id="PF04237">
    <property type="entry name" value="YjbR"/>
    <property type="match status" value="1"/>
</dbReference>
<evidence type="ECO:0000313" key="2">
    <source>
        <dbReference type="Proteomes" id="UP001141259"/>
    </source>
</evidence>
<accession>A0A9X2VMR0</accession>
<sequence>MATWDEVHRIAMAMPEAEERSPRDWRVKGKGFVCERPLRKADLLELGADAPDGPILGLRVADLGVKEALLADDPDVYFTTSHFDGYAMVLARLDRIGSAELEELVVESWLVRAPKRLAKQYLDGLD</sequence>
<proteinExistence type="predicted"/>
<dbReference type="RefSeq" id="WP_259623588.1">
    <property type="nucleotide sequence ID" value="NZ_JANYMP010000006.1"/>
</dbReference>
<organism evidence="1 2">
    <name type="scientific">Umezawaea endophytica</name>
    <dbReference type="NCBI Taxonomy" id="1654476"/>
    <lineage>
        <taxon>Bacteria</taxon>
        <taxon>Bacillati</taxon>
        <taxon>Actinomycetota</taxon>
        <taxon>Actinomycetes</taxon>
        <taxon>Pseudonocardiales</taxon>
        <taxon>Pseudonocardiaceae</taxon>
        <taxon>Umezawaea</taxon>
    </lineage>
</organism>
<evidence type="ECO:0000313" key="1">
    <source>
        <dbReference type="EMBL" id="MCS7478073.1"/>
    </source>
</evidence>
<dbReference type="AlphaFoldDB" id="A0A9X2VMR0"/>
<keyword evidence="1" id="KW-0238">DNA-binding</keyword>
<dbReference type="EMBL" id="JANYMP010000006">
    <property type="protein sequence ID" value="MCS7478073.1"/>
    <property type="molecule type" value="Genomic_DNA"/>
</dbReference>
<comment type="caution">
    <text evidence="1">The sequence shown here is derived from an EMBL/GenBank/DDBJ whole genome shotgun (WGS) entry which is preliminary data.</text>
</comment>
<name>A0A9X2VMR0_9PSEU</name>
<dbReference type="Proteomes" id="UP001141259">
    <property type="component" value="Unassembled WGS sequence"/>
</dbReference>